<feature type="domain" description="Histidine kinase" evidence="8">
    <location>
        <begin position="497"/>
        <end position="714"/>
    </location>
</feature>
<dbReference type="Gene3D" id="3.40.50.2300">
    <property type="match status" value="1"/>
</dbReference>
<dbReference type="InterPro" id="IPR013656">
    <property type="entry name" value="PAS_4"/>
</dbReference>
<dbReference type="InterPro" id="IPR004358">
    <property type="entry name" value="Sig_transdc_His_kin-like_C"/>
</dbReference>
<dbReference type="SMART" id="SM00091">
    <property type="entry name" value="PAS"/>
    <property type="match status" value="1"/>
</dbReference>
<dbReference type="InterPro" id="IPR035965">
    <property type="entry name" value="PAS-like_dom_sf"/>
</dbReference>
<dbReference type="InterPro" id="IPR011006">
    <property type="entry name" value="CheY-like_superfamily"/>
</dbReference>
<dbReference type="Gene3D" id="3.30.565.10">
    <property type="entry name" value="Histidine kinase-like ATPase, C-terminal domain"/>
    <property type="match status" value="1"/>
</dbReference>
<dbReference type="InterPro" id="IPR005467">
    <property type="entry name" value="His_kinase_dom"/>
</dbReference>
<dbReference type="SMART" id="SM00065">
    <property type="entry name" value="GAF"/>
    <property type="match status" value="1"/>
</dbReference>
<dbReference type="Pfam" id="PF13185">
    <property type="entry name" value="GAF_2"/>
    <property type="match status" value="1"/>
</dbReference>
<dbReference type="GO" id="GO:0000155">
    <property type="term" value="F:phosphorelay sensor kinase activity"/>
    <property type="evidence" value="ECO:0007669"/>
    <property type="project" value="InterPro"/>
</dbReference>
<dbReference type="InterPro" id="IPR029016">
    <property type="entry name" value="GAF-like_dom_sf"/>
</dbReference>
<evidence type="ECO:0000256" key="6">
    <source>
        <dbReference type="PROSITE-ProRule" id="PRU00169"/>
    </source>
</evidence>
<evidence type="ECO:0000256" key="2">
    <source>
        <dbReference type="ARBA" id="ARBA00012438"/>
    </source>
</evidence>
<keyword evidence="3 6" id="KW-0597">Phosphoprotein</keyword>
<feature type="region of interest" description="Disordered" evidence="7">
    <location>
        <begin position="1"/>
        <end position="37"/>
    </location>
</feature>
<dbReference type="InterPro" id="IPR036097">
    <property type="entry name" value="HisK_dim/P_sf"/>
</dbReference>
<dbReference type="PANTHER" id="PTHR43547">
    <property type="entry name" value="TWO-COMPONENT HISTIDINE KINASE"/>
    <property type="match status" value="1"/>
</dbReference>
<evidence type="ECO:0000259" key="11">
    <source>
        <dbReference type="PROSITE" id="PS50113"/>
    </source>
</evidence>
<dbReference type="SUPFAM" id="SSF55781">
    <property type="entry name" value="GAF domain-like"/>
    <property type="match status" value="1"/>
</dbReference>
<dbReference type="SUPFAM" id="SSF52172">
    <property type="entry name" value="CheY-like"/>
    <property type="match status" value="1"/>
</dbReference>
<dbReference type="InterPro" id="IPR036890">
    <property type="entry name" value="HATPase_C_sf"/>
</dbReference>
<keyword evidence="4 12" id="KW-0808">Transferase</keyword>
<dbReference type="SUPFAM" id="SSF47384">
    <property type="entry name" value="Homodimeric domain of signal transducing histidine kinase"/>
    <property type="match status" value="1"/>
</dbReference>
<dbReference type="InterPro" id="IPR003018">
    <property type="entry name" value="GAF"/>
</dbReference>
<evidence type="ECO:0000259" key="9">
    <source>
        <dbReference type="PROSITE" id="PS50110"/>
    </source>
</evidence>
<dbReference type="BioCyc" id="SCEL448385:SCE_RS41615-MONOMER"/>
<organism evidence="12 13">
    <name type="scientific">Sorangium cellulosum (strain So ce56)</name>
    <name type="common">Polyangium cellulosum (strain So ce56)</name>
    <dbReference type="NCBI Taxonomy" id="448385"/>
    <lineage>
        <taxon>Bacteria</taxon>
        <taxon>Pseudomonadati</taxon>
        <taxon>Myxococcota</taxon>
        <taxon>Polyangia</taxon>
        <taxon>Polyangiales</taxon>
        <taxon>Polyangiaceae</taxon>
        <taxon>Sorangium</taxon>
    </lineage>
</organism>
<dbReference type="SMART" id="SM00387">
    <property type="entry name" value="HATPase_c"/>
    <property type="match status" value="1"/>
</dbReference>
<dbReference type="eggNOG" id="COG2205">
    <property type="taxonomic scope" value="Bacteria"/>
</dbReference>
<comment type="catalytic activity">
    <reaction evidence="1">
        <text>ATP + protein L-histidine = ADP + protein N-phospho-L-histidine.</text>
        <dbReference type="EC" id="2.7.13.3"/>
    </reaction>
</comment>
<dbReference type="Pfam" id="PF00512">
    <property type="entry name" value="HisKA"/>
    <property type="match status" value="1"/>
</dbReference>
<name>A9FM45_SORC5</name>
<evidence type="ECO:0000256" key="4">
    <source>
        <dbReference type="ARBA" id="ARBA00022679"/>
    </source>
</evidence>
<dbReference type="InterPro" id="IPR001610">
    <property type="entry name" value="PAC"/>
</dbReference>
<feature type="domain" description="Response regulatory" evidence="9">
    <location>
        <begin position="38"/>
        <end position="154"/>
    </location>
</feature>
<dbReference type="Pfam" id="PF08448">
    <property type="entry name" value="PAS_4"/>
    <property type="match status" value="1"/>
</dbReference>
<dbReference type="SUPFAM" id="SSF55874">
    <property type="entry name" value="ATPase domain of HSP90 chaperone/DNA topoisomerase II/histidine kinase"/>
    <property type="match status" value="1"/>
</dbReference>
<dbReference type="Proteomes" id="UP000002139">
    <property type="component" value="Chromosome"/>
</dbReference>
<evidence type="ECO:0000259" key="8">
    <source>
        <dbReference type="PROSITE" id="PS50109"/>
    </source>
</evidence>
<feature type="domain" description="PAC" evidence="11">
    <location>
        <begin position="264"/>
        <end position="316"/>
    </location>
</feature>
<dbReference type="Gene3D" id="1.10.287.130">
    <property type="match status" value="1"/>
</dbReference>
<dbReference type="PANTHER" id="PTHR43547:SF2">
    <property type="entry name" value="HYBRID SIGNAL TRANSDUCTION HISTIDINE KINASE C"/>
    <property type="match status" value="1"/>
</dbReference>
<dbReference type="SMART" id="SM00388">
    <property type="entry name" value="HisKA"/>
    <property type="match status" value="1"/>
</dbReference>
<dbReference type="Gene3D" id="3.30.450.40">
    <property type="match status" value="1"/>
</dbReference>
<sequence length="715" mass="79228">MLHRFNQPNAPHRGDSPRSQEPAPEAPVNRPADTPSHRILIVDDSPTYLNQVAAAMRDEGYLPVLAHSGEEALARLTVARVDGILLDMVMPGLSGPATCLRIKANASWRPIPLLMLTGRDDHKAILDALSAGADDFVTKTGELTVLKARLRAQLRRKHYEDENRRMRELLLRREMEAAEARADRRLKQSEERFRLIVEGVQDYAIFMLDPAGRIASWNPGAERINGYRADEIIGCHCSVLFPPEDVELGRPAAELESTVETGRSIQEGYRVRKDGTRYWANEVISVLFDEAGQLRGFAKVTRDVTERRRVHEAQRILVSAGQILGESLDFEETLRRVVRVALPDFASICVLLLQDESGAIDRQVTAHADPSMAMATELLGRITADSAGRGIGRVLRTAQPELIPKVTDSFVRAISFDQAHYEALRSLSLASHLTVPLTARGRTLGTLSFASTHRRYDAVDLDLAQDLARRAALAVDNARLYREAQLAVRARDDFLTIASHELRTPLTPMQLQVDGLLRAGKRGGLTAERATPRLEMIKRQVERLARLITNLLDISRISAGRLQIELEDVDLAATVNEALERFREELCAAGCPVNLSAPASIVGRWDRLRLDQIVTNLLSNAVKYGAGKPIDVTLEDLADRARLTVRDRGIGIAPEQQARIFERFERAVSSENYSGFGMGLWIVRQIADALGATIQVDSRPGEGATFTVDLPKEPA</sequence>
<dbReference type="EC" id="2.7.13.3" evidence="2"/>
<feature type="modified residue" description="4-aspartylphosphate" evidence="6">
    <location>
        <position position="87"/>
    </location>
</feature>
<evidence type="ECO:0000256" key="3">
    <source>
        <dbReference type="ARBA" id="ARBA00022553"/>
    </source>
</evidence>
<dbReference type="Pfam" id="PF00072">
    <property type="entry name" value="Response_reg"/>
    <property type="match status" value="1"/>
</dbReference>
<dbReference type="InterPro" id="IPR000014">
    <property type="entry name" value="PAS"/>
</dbReference>
<accession>A9FM45</accession>
<dbReference type="CDD" id="cd00082">
    <property type="entry name" value="HisKA"/>
    <property type="match status" value="1"/>
</dbReference>
<dbReference type="PROSITE" id="PS50110">
    <property type="entry name" value="RESPONSE_REGULATORY"/>
    <property type="match status" value="1"/>
</dbReference>
<evidence type="ECO:0000256" key="1">
    <source>
        <dbReference type="ARBA" id="ARBA00000085"/>
    </source>
</evidence>
<dbReference type="AlphaFoldDB" id="A9FM45"/>
<protein>
    <recommendedName>
        <fullName evidence="2">histidine kinase</fullName>
        <ecNumber evidence="2">2.7.13.3</ecNumber>
    </recommendedName>
</protein>
<dbReference type="eggNOG" id="COG0745">
    <property type="taxonomic scope" value="Bacteria"/>
</dbReference>
<dbReference type="PROSITE" id="PS50112">
    <property type="entry name" value="PAS"/>
    <property type="match status" value="1"/>
</dbReference>
<dbReference type="SMART" id="SM00086">
    <property type="entry name" value="PAC"/>
    <property type="match status" value="1"/>
</dbReference>
<dbReference type="SUPFAM" id="SSF55785">
    <property type="entry name" value="PYP-like sensor domain (PAS domain)"/>
    <property type="match status" value="1"/>
</dbReference>
<dbReference type="CDD" id="cd00130">
    <property type="entry name" value="PAS"/>
    <property type="match status" value="1"/>
</dbReference>
<keyword evidence="13" id="KW-1185">Reference proteome</keyword>
<dbReference type="PROSITE" id="PS50109">
    <property type="entry name" value="HIS_KIN"/>
    <property type="match status" value="1"/>
</dbReference>
<dbReference type="KEGG" id="scl:sce8125"/>
<feature type="domain" description="PAS" evidence="10">
    <location>
        <begin position="189"/>
        <end position="262"/>
    </location>
</feature>
<dbReference type="PROSITE" id="PS50113">
    <property type="entry name" value="PAC"/>
    <property type="match status" value="1"/>
</dbReference>
<evidence type="ECO:0000256" key="5">
    <source>
        <dbReference type="ARBA" id="ARBA00022777"/>
    </source>
</evidence>
<dbReference type="NCBIfam" id="TIGR00229">
    <property type="entry name" value="sensory_box"/>
    <property type="match status" value="1"/>
</dbReference>
<dbReference type="InterPro" id="IPR001789">
    <property type="entry name" value="Sig_transdc_resp-reg_receiver"/>
</dbReference>
<dbReference type="STRING" id="448385.sce8125"/>
<proteinExistence type="predicted"/>
<evidence type="ECO:0000256" key="7">
    <source>
        <dbReference type="SAM" id="MobiDB-lite"/>
    </source>
</evidence>
<keyword evidence="5 12" id="KW-0418">Kinase</keyword>
<dbReference type="PRINTS" id="PR00344">
    <property type="entry name" value="BCTRLSENSOR"/>
</dbReference>
<gene>
    <name evidence="12" type="ordered locus">sce8125</name>
</gene>
<evidence type="ECO:0000259" key="10">
    <source>
        <dbReference type="PROSITE" id="PS50112"/>
    </source>
</evidence>
<evidence type="ECO:0000313" key="13">
    <source>
        <dbReference type="Proteomes" id="UP000002139"/>
    </source>
</evidence>
<evidence type="ECO:0000313" key="12">
    <source>
        <dbReference type="EMBL" id="CAN98295.1"/>
    </source>
</evidence>
<dbReference type="EMBL" id="AM746676">
    <property type="protein sequence ID" value="CAN98295.1"/>
    <property type="molecule type" value="Genomic_DNA"/>
</dbReference>
<dbReference type="InterPro" id="IPR003661">
    <property type="entry name" value="HisK_dim/P_dom"/>
</dbReference>
<reference evidence="12 13" key="1">
    <citation type="journal article" date="2007" name="Nat. Biotechnol.">
        <title>Complete genome sequence of the myxobacterium Sorangium cellulosum.</title>
        <authorList>
            <person name="Schneiker S."/>
            <person name="Perlova O."/>
            <person name="Kaiser O."/>
            <person name="Gerth K."/>
            <person name="Alici A."/>
            <person name="Altmeyer M.O."/>
            <person name="Bartels D."/>
            <person name="Bekel T."/>
            <person name="Beyer S."/>
            <person name="Bode E."/>
            <person name="Bode H.B."/>
            <person name="Bolten C.J."/>
            <person name="Choudhuri J.V."/>
            <person name="Doss S."/>
            <person name="Elnakady Y.A."/>
            <person name="Frank B."/>
            <person name="Gaigalat L."/>
            <person name="Goesmann A."/>
            <person name="Groeger C."/>
            <person name="Gross F."/>
            <person name="Jelsbak L."/>
            <person name="Jelsbak L."/>
            <person name="Kalinowski J."/>
            <person name="Kegler C."/>
            <person name="Knauber T."/>
            <person name="Konietzny S."/>
            <person name="Kopp M."/>
            <person name="Krause L."/>
            <person name="Krug D."/>
            <person name="Linke B."/>
            <person name="Mahmud T."/>
            <person name="Martinez-Arias R."/>
            <person name="McHardy A.C."/>
            <person name="Merai M."/>
            <person name="Meyer F."/>
            <person name="Mormann S."/>
            <person name="Munoz-Dorado J."/>
            <person name="Perez J."/>
            <person name="Pradella S."/>
            <person name="Rachid S."/>
            <person name="Raddatz G."/>
            <person name="Rosenau F."/>
            <person name="Rueckert C."/>
            <person name="Sasse F."/>
            <person name="Scharfe M."/>
            <person name="Schuster S.C."/>
            <person name="Suen G."/>
            <person name="Treuner-Lange A."/>
            <person name="Velicer G.J."/>
            <person name="Vorholter F.-J."/>
            <person name="Weissman K.J."/>
            <person name="Welch R.D."/>
            <person name="Wenzel S.C."/>
            <person name="Whitworth D.E."/>
            <person name="Wilhelm S."/>
            <person name="Wittmann C."/>
            <person name="Bloecker H."/>
            <person name="Puehler A."/>
            <person name="Mueller R."/>
        </authorList>
    </citation>
    <scope>NUCLEOTIDE SEQUENCE [LARGE SCALE GENOMIC DNA]</scope>
    <source>
        <strain evidence="13">So ce56</strain>
    </source>
</reference>
<dbReference type="InterPro" id="IPR003594">
    <property type="entry name" value="HATPase_dom"/>
</dbReference>
<dbReference type="Pfam" id="PF02518">
    <property type="entry name" value="HATPase_c"/>
    <property type="match status" value="1"/>
</dbReference>
<dbReference type="SMART" id="SM00448">
    <property type="entry name" value="REC"/>
    <property type="match status" value="1"/>
</dbReference>
<dbReference type="HOGENOM" id="CLU_000445_114_72_7"/>
<dbReference type="InterPro" id="IPR000700">
    <property type="entry name" value="PAS-assoc_C"/>
</dbReference>
<dbReference type="Gene3D" id="3.30.450.20">
    <property type="entry name" value="PAS domain"/>
    <property type="match status" value="1"/>
</dbReference>